<accession>A0A8X6N4H8</accession>
<protein>
    <submittedName>
        <fullName evidence="1">Uncharacterized protein</fullName>
    </submittedName>
</protein>
<gene>
    <name evidence="1" type="ORF">NPIL_176111</name>
</gene>
<dbReference type="AlphaFoldDB" id="A0A8X6N4H8"/>
<organism evidence="1 2">
    <name type="scientific">Nephila pilipes</name>
    <name type="common">Giant wood spider</name>
    <name type="synonym">Nephila maculata</name>
    <dbReference type="NCBI Taxonomy" id="299642"/>
    <lineage>
        <taxon>Eukaryota</taxon>
        <taxon>Metazoa</taxon>
        <taxon>Ecdysozoa</taxon>
        <taxon>Arthropoda</taxon>
        <taxon>Chelicerata</taxon>
        <taxon>Arachnida</taxon>
        <taxon>Araneae</taxon>
        <taxon>Araneomorphae</taxon>
        <taxon>Entelegynae</taxon>
        <taxon>Araneoidea</taxon>
        <taxon>Nephilidae</taxon>
        <taxon>Nephila</taxon>
    </lineage>
</organism>
<dbReference type="EMBL" id="BMAW01100183">
    <property type="protein sequence ID" value="GFS93658.1"/>
    <property type="molecule type" value="Genomic_DNA"/>
</dbReference>
<evidence type="ECO:0000313" key="1">
    <source>
        <dbReference type="EMBL" id="GFS93658.1"/>
    </source>
</evidence>
<reference evidence="1" key="1">
    <citation type="submission" date="2020-08" db="EMBL/GenBank/DDBJ databases">
        <title>Multicomponent nature underlies the extraordinary mechanical properties of spider dragline silk.</title>
        <authorList>
            <person name="Kono N."/>
            <person name="Nakamura H."/>
            <person name="Mori M."/>
            <person name="Yoshida Y."/>
            <person name="Ohtoshi R."/>
            <person name="Malay A.D."/>
            <person name="Moran D.A.P."/>
            <person name="Tomita M."/>
            <person name="Numata K."/>
            <person name="Arakawa K."/>
        </authorList>
    </citation>
    <scope>NUCLEOTIDE SEQUENCE</scope>
</reference>
<name>A0A8X6N4H8_NEPPI</name>
<evidence type="ECO:0000313" key="2">
    <source>
        <dbReference type="Proteomes" id="UP000887013"/>
    </source>
</evidence>
<keyword evidence="2" id="KW-1185">Reference proteome</keyword>
<comment type="caution">
    <text evidence="1">The sequence shown here is derived from an EMBL/GenBank/DDBJ whole genome shotgun (WGS) entry which is preliminary data.</text>
</comment>
<sequence>MLDAADAQFEYKTRIFFIVGRNYGSSTGIRSRKQRCIWKCTTGYLGRSFRWMTSPVPKFQNAGVVRNIFERGRSTLKLRNESLYQQSSPIESRR</sequence>
<dbReference type="Proteomes" id="UP000887013">
    <property type="component" value="Unassembled WGS sequence"/>
</dbReference>
<proteinExistence type="predicted"/>